<dbReference type="PROSITE" id="PS50234">
    <property type="entry name" value="VWFA"/>
    <property type="match status" value="5"/>
</dbReference>
<dbReference type="CDD" id="cd00198">
    <property type="entry name" value="vWFA"/>
    <property type="match status" value="3"/>
</dbReference>
<reference evidence="2 4" key="2">
    <citation type="submission" date="2018-11" db="EMBL/GenBank/DDBJ databases">
        <authorList>
            <consortium name="Pathogen Informatics"/>
        </authorList>
    </citation>
    <scope>NUCLEOTIDE SEQUENCE [LARGE SCALE GENOMIC DNA]</scope>
</reference>
<feature type="domain" description="VWFA" evidence="1">
    <location>
        <begin position="777"/>
        <end position="954"/>
    </location>
</feature>
<dbReference type="PANTHER" id="PTHR24020">
    <property type="entry name" value="COLLAGEN ALPHA"/>
    <property type="match status" value="1"/>
</dbReference>
<dbReference type="CDD" id="cd01450">
    <property type="entry name" value="vWFA_subfamily_ECM"/>
    <property type="match status" value="1"/>
</dbReference>
<evidence type="ECO:0000313" key="4">
    <source>
        <dbReference type="Proteomes" id="UP000274756"/>
    </source>
</evidence>
<reference evidence="5" key="1">
    <citation type="submission" date="2016-04" db="UniProtKB">
        <authorList>
            <consortium name="WormBaseParasite"/>
        </authorList>
    </citation>
    <scope>IDENTIFICATION</scope>
</reference>
<sequence>MVHTNQSLALSSLPSGWLYGKTNCSTIHKICERAKLLNNRTNILIKIIVDSLQTLSPQITSLIQLAENVIDSSFATANQTVVANCDIDLVFVIDTSQSVEDEFAMQLQFATDLVKAISPSDLGSRIRIAAISFYTQTATEFNLDQSNSRQEVLDALSAIKHTGGGTSIASGVNLAVHEFETRGKIHARRMVVLISDGNSQDTWDKLLIAANRLRSINANVYVVTASSDYFFRELEIYAGSKWFVFTDARKRQFLGEAKKFIGQCENQIYSTTKIQRSTVSPIINTTFDLEIEEPTSSTLLPLTTSSAIVCKNELVDIAIVIDTSTSVDKEFDAEKSFALDLIKILPETGFIEQFAIAIIQFAGNAKLTFGFGQIPKRDDILYEIDRIENSGGQTSLVAGINEILKEIERRHRPNARLITVIISDGNSQDSWPVVQKTAGKLRDISEVYAVTLSPSYYYDELKEYTGSDKRVYVDDRISQFLKEVGISVLSCTGQQRRANAASDQIYTIFNNEFDLNNIDVKYKKLRAKIIAARFENVTLKDHTSSKRAEFAIDEIPTVKVYNSETNVQKCNYSKMDLEIILDASSSRQEVFEHQRELALSLIERLPIDADETHVAVGINSFTQVPTLRQTLGLGRDKQMVRNVIENIKYKGGSTLTARAVQLSVQDLQRGRRPDAIQVVVLMNDGMSQDPWDAVLLASDQLRATGAERFGVALGENIDLRELKLYIGNEDRIYRDGSTERFLSDVVNLLTAGKNCSFSLTQKPTETNISNCKPENLDIIILFDNADETDNLSDPAITANRYLLLDILGSLPVETGARIRFSINTFTNEPKSIISLSDRQERQLIFNKVETIKAEHGKSSYARVVNHALNEYEKSHRTDARGILLIVGDGKSEDDENSRKSASQRIKAAKGLTCFAVDGRKSIDSSVLAEYTGSEERVFNYDKNAEFARIFLQETSAPTNSNCSTYFLEQDKSLVLKSIKNIQNSLVDDLRNTTLSREVSIKQGRLSPKSSKAISELLATTTIPPRISATSLNSKLPMSFEFSNASEPSAIEMVAPGCKIDLIIILDSSGSVEDSFDREKQLASGIVERLTVGPNDSRIAIIKFAAKEKVRTIWSFKQIQSQTSIRNALKSMTFSSGTTAIDTALLQAIAEYTPGKGARPGQATPVCIIFTDGFGQKDATESANLLRSIIPNVFSVAVTRQMTVNRHELEKIAGSKQRVFTDDNILQFYAVFEKLRKNC</sequence>
<keyword evidence="4" id="KW-1185">Reference proteome</keyword>
<dbReference type="STRING" id="318479.A0A0N4U8H7"/>
<evidence type="ECO:0000313" key="2">
    <source>
        <dbReference type="EMBL" id="VDN50242.1"/>
    </source>
</evidence>
<organism evidence="3 5">
    <name type="scientific">Dracunculus medinensis</name>
    <name type="common">Guinea worm</name>
    <dbReference type="NCBI Taxonomy" id="318479"/>
    <lineage>
        <taxon>Eukaryota</taxon>
        <taxon>Metazoa</taxon>
        <taxon>Ecdysozoa</taxon>
        <taxon>Nematoda</taxon>
        <taxon>Chromadorea</taxon>
        <taxon>Rhabditida</taxon>
        <taxon>Spirurina</taxon>
        <taxon>Dracunculoidea</taxon>
        <taxon>Dracunculidae</taxon>
        <taxon>Dracunculus</taxon>
    </lineage>
</organism>
<feature type="domain" description="VWFA" evidence="1">
    <location>
        <begin position="88"/>
        <end position="261"/>
    </location>
</feature>
<proteinExistence type="predicted"/>
<dbReference type="Proteomes" id="UP000038040">
    <property type="component" value="Unplaced"/>
</dbReference>
<gene>
    <name evidence="2" type="ORF">DME_LOCUS215</name>
</gene>
<accession>A0A0N4U8H7</accession>
<evidence type="ECO:0000313" key="5">
    <source>
        <dbReference type="WBParaSite" id="DME_0000334901-mRNA-1"/>
    </source>
</evidence>
<evidence type="ECO:0000313" key="3">
    <source>
        <dbReference type="Proteomes" id="UP000038040"/>
    </source>
</evidence>
<dbReference type="Pfam" id="PF00092">
    <property type="entry name" value="VWA"/>
    <property type="match status" value="5"/>
</dbReference>
<dbReference type="AlphaFoldDB" id="A0A0N4U8H7"/>
<feature type="domain" description="VWFA" evidence="1">
    <location>
        <begin position="576"/>
        <end position="749"/>
    </location>
</feature>
<dbReference type="InterPro" id="IPR002035">
    <property type="entry name" value="VWF_A"/>
</dbReference>
<feature type="domain" description="VWFA" evidence="1">
    <location>
        <begin position="316"/>
        <end position="489"/>
    </location>
</feature>
<dbReference type="PANTHER" id="PTHR24020:SF84">
    <property type="entry name" value="VWFA DOMAIN-CONTAINING PROTEIN"/>
    <property type="match status" value="1"/>
</dbReference>
<protein>
    <submittedName>
        <fullName evidence="5">VWFA domain-containing protein</fullName>
    </submittedName>
</protein>
<dbReference type="Proteomes" id="UP000274756">
    <property type="component" value="Unassembled WGS sequence"/>
</dbReference>
<dbReference type="InterPro" id="IPR050525">
    <property type="entry name" value="ECM_Assembly_Org"/>
</dbReference>
<dbReference type="WBParaSite" id="DME_0000334901-mRNA-1">
    <property type="protein sequence ID" value="DME_0000334901-mRNA-1"/>
    <property type="gene ID" value="DME_0000334901"/>
</dbReference>
<dbReference type="OrthoDB" id="6132182at2759"/>
<dbReference type="SMART" id="SM00327">
    <property type="entry name" value="VWA"/>
    <property type="match status" value="5"/>
</dbReference>
<dbReference type="EMBL" id="UYYG01000002">
    <property type="protein sequence ID" value="VDN50242.1"/>
    <property type="molecule type" value="Genomic_DNA"/>
</dbReference>
<dbReference type="InterPro" id="IPR036465">
    <property type="entry name" value="vWFA_dom_sf"/>
</dbReference>
<dbReference type="SUPFAM" id="SSF53300">
    <property type="entry name" value="vWA-like"/>
    <property type="match status" value="5"/>
</dbReference>
<evidence type="ECO:0000259" key="1">
    <source>
        <dbReference type="PROSITE" id="PS50234"/>
    </source>
</evidence>
<feature type="domain" description="VWFA" evidence="1">
    <location>
        <begin position="1060"/>
        <end position="1234"/>
    </location>
</feature>
<name>A0A0N4U8H7_DRAME</name>
<dbReference type="Gene3D" id="3.40.50.410">
    <property type="entry name" value="von Willebrand factor, type A domain"/>
    <property type="match status" value="5"/>
</dbReference>